<feature type="region of interest" description="Disordered" evidence="5">
    <location>
        <begin position="1"/>
        <end position="22"/>
    </location>
</feature>
<keyword evidence="3 4" id="KW-0067">ATP-binding</keyword>
<dbReference type="PANTHER" id="PTHR12213">
    <property type="entry name" value="CORRINOID ADENOSYLTRANSFERASE"/>
    <property type="match status" value="1"/>
</dbReference>
<keyword evidence="4" id="KW-0169">Cobalamin biosynthesis</keyword>
<name>A0A1G2R4M6_9BACT</name>
<dbReference type="EMBL" id="MHTW01000019">
    <property type="protein sequence ID" value="OHA67031.1"/>
    <property type="molecule type" value="Genomic_DNA"/>
</dbReference>
<keyword evidence="2 4" id="KW-0547">Nucleotide-binding</keyword>
<keyword evidence="1 4" id="KW-0808">Transferase</keyword>
<proteinExistence type="inferred from homology"/>
<dbReference type="Proteomes" id="UP000176901">
    <property type="component" value="Unassembled WGS sequence"/>
</dbReference>
<dbReference type="PANTHER" id="PTHR12213:SF0">
    <property type="entry name" value="CORRINOID ADENOSYLTRANSFERASE MMAB"/>
    <property type="match status" value="1"/>
</dbReference>
<dbReference type="GO" id="GO:0005524">
    <property type="term" value="F:ATP binding"/>
    <property type="evidence" value="ECO:0007669"/>
    <property type="project" value="UniProtKB-UniRule"/>
</dbReference>
<comment type="catalytic activity">
    <reaction evidence="4">
        <text>2 cob(II)alamin + reduced [electron-transfer flavoprotein] + 2 ATP = 2 adenosylcob(III)alamin + 2 triphosphate + oxidized [electron-transfer flavoprotein] + 3 H(+)</text>
        <dbReference type="Rhea" id="RHEA:28671"/>
        <dbReference type="Rhea" id="RHEA-COMP:10685"/>
        <dbReference type="Rhea" id="RHEA-COMP:10686"/>
        <dbReference type="ChEBI" id="CHEBI:15378"/>
        <dbReference type="ChEBI" id="CHEBI:16304"/>
        <dbReference type="ChEBI" id="CHEBI:18036"/>
        <dbReference type="ChEBI" id="CHEBI:18408"/>
        <dbReference type="ChEBI" id="CHEBI:30616"/>
        <dbReference type="ChEBI" id="CHEBI:57692"/>
        <dbReference type="ChEBI" id="CHEBI:58307"/>
        <dbReference type="EC" id="2.5.1.17"/>
    </reaction>
</comment>
<dbReference type="EC" id="2.5.1.17" evidence="4"/>
<dbReference type="InterPro" id="IPR036451">
    <property type="entry name" value="CblAdoTrfase-like_sf"/>
</dbReference>
<dbReference type="STRING" id="1802451.A3C82_01075"/>
<gene>
    <name evidence="7" type="ORF">A3C82_01075</name>
</gene>
<comment type="catalytic activity">
    <reaction evidence="4">
        <text>2 cob(II)yrinate a,c diamide + reduced [electron-transfer flavoprotein] + 2 ATP = 2 adenosylcob(III)yrinate a,c-diamide + 2 triphosphate + oxidized [electron-transfer flavoprotein] + 3 H(+)</text>
        <dbReference type="Rhea" id="RHEA:11528"/>
        <dbReference type="Rhea" id="RHEA-COMP:10685"/>
        <dbReference type="Rhea" id="RHEA-COMP:10686"/>
        <dbReference type="ChEBI" id="CHEBI:15378"/>
        <dbReference type="ChEBI" id="CHEBI:18036"/>
        <dbReference type="ChEBI" id="CHEBI:30616"/>
        <dbReference type="ChEBI" id="CHEBI:57692"/>
        <dbReference type="ChEBI" id="CHEBI:58307"/>
        <dbReference type="ChEBI" id="CHEBI:58503"/>
        <dbReference type="ChEBI" id="CHEBI:58537"/>
        <dbReference type="EC" id="2.5.1.17"/>
    </reaction>
</comment>
<evidence type="ECO:0000256" key="1">
    <source>
        <dbReference type="ARBA" id="ARBA00022679"/>
    </source>
</evidence>
<dbReference type="Gene3D" id="1.20.1200.10">
    <property type="entry name" value="Cobalamin adenosyltransferase-like"/>
    <property type="match status" value="1"/>
</dbReference>
<organism evidence="7 8">
    <name type="scientific">Candidatus Wildermuthbacteria bacterium RIFCSPHIGHO2_02_FULL_47_12</name>
    <dbReference type="NCBI Taxonomy" id="1802451"/>
    <lineage>
        <taxon>Bacteria</taxon>
        <taxon>Candidatus Wildermuthiibacteriota</taxon>
    </lineage>
</organism>
<dbReference type="NCBIfam" id="TIGR00636">
    <property type="entry name" value="PduO_Nterm"/>
    <property type="match status" value="1"/>
</dbReference>
<comment type="pathway">
    <text evidence="4">Cofactor biosynthesis; adenosylcobalamin biosynthesis; adenosylcobalamin from cob(II)yrinate a,c-diamide: step 2/7.</text>
</comment>
<comment type="caution">
    <text evidence="7">The sequence shown here is derived from an EMBL/GenBank/DDBJ whole genome shotgun (WGS) entry which is preliminary data.</text>
</comment>
<sequence>MGLFFTGKGDKGSSHIGKKKYPKDSPVVETLGDLDELNSFIGVVKTQVHRASLGKKLEQIQENLFIIQARIAWLMYPKFPSPQITQDKIKTMEKEIDSIEKRIKPERGFIVSGSDSVASWLDMLRAISRRAERRIVKLHKTKPLPQEILAYLNRLSSYLYALARLEVAQSKKKEKHPSYQ</sequence>
<evidence type="ECO:0000313" key="7">
    <source>
        <dbReference type="EMBL" id="OHA67031.1"/>
    </source>
</evidence>
<evidence type="ECO:0000313" key="8">
    <source>
        <dbReference type="Proteomes" id="UP000176901"/>
    </source>
</evidence>
<evidence type="ECO:0000256" key="2">
    <source>
        <dbReference type="ARBA" id="ARBA00022741"/>
    </source>
</evidence>
<dbReference type="UniPathway" id="UPA00148">
    <property type="reaction ID" value="UER00233"/>
</dbReference>
<dbReference type="Pfam" id="PF01923">
    <property type="entry name" value="Cob_adeno_trans"/>
    <property type="match status" value="1"/>
</dbReference>
<evidence type="ECO:0000256" key="3">
    <source>
        <dbReference type="ARBA" id="ARBA00022840"/>
    </source>
</evidence>
<feature type="domain" description="Cobalamin adenosyltransferase-like" evidence="6">
    <location>
        <begin position="5"/>
        <end position="165"/>
    </location>
</feature>
<dbReference type="GO" id="GO:0009236">
    <property type="term" value="P:cobalamin biosynthetic process"/>
    <property type="evidence" value="ECO:0007669"/>
    <property type="project" value="UniProtKB-UniRule"/>
</dbReference>
<dbReference type="SUPFAM" id="SSF89028">
    <property type="entry name" value="Cobalamin adenosyltransferase-like"/>
    <property type="match status" value="1"/>
</dbReference>
<accession>A0A1G2R4M6</accession>
<evidence type="ECO:0000256" key="5">
    <source>
        <dbReference type="SAM" id="MobiDB-lite"/>
    </source>
</evidence>
<evidence type="ECO:0000259" key="6">
    <source>
        <dbReference type="Pfam" id="PF01923"/>
    </source>
</evidence>
<dbReference type="AlphaFoldDB" id="A0A1G2R4M6"/>
<protein>
    <recommendedName>
        <fullName evidence="4">Corrinoid adenosyltransferase</fullName>
        <ecNumber evidence="4">2.5.1.17</ecNumber>
    </recommendedName>
    <alternativeName>
        <fullName evidence="4">Cob(II)alamin adenosyltransferase</fullName>
    </alternativeName>
    <alternativeName>
        <fullName evidence="4">Cob(II)yrinic acid a,c-diamide adenosyltransferase</fullName>
    </alternativeName>
    <alternativeName>
        <fullName evidence="4">Cobinamide/cobalamin adenosyltransferase</fullName>
    </alternativeName>
</protein>
<reference evidence="7 8" key="1">
    <citation type="journal article" date="2016" name="Nat. Commun.">
        <title>Thousands of microbial genomes shed light on interconnected biogeochemical processes in an aquifer system.</title>
        <authorList>
            <person name="Anantharaman K."/>
            <person name="Brown C.T."/>
            <person name="Hug L.A."/>
            <person name="Sharon I."/>
            <person name="Castelle C.J."/>
            <person name="Probst A.J."/>
            <person name="Thomas B.C."/>
            <person name="Singh A."/>
            <person name="Wilkins M.J."/>
            <person name="Karaoz U."/>
            <person name="Brodie E.L."/>
            <person name="Williams K.H."/>
            <person name="Hubbard S.S."/>
            <person name="Banfield J.F."/>
        </authorList>
    </citation>
    <scope>NUCLEOTIDE SEQUENCE [LARGE SCALE GENOMIC DNA]</scope>
</reference>
<evidence type="ECO:0000256" key="4">
    <source>
        <dbReference type="RuleBase" id="RU366026"/>
    </source>
</evidence>
<dbReference type="GO" id="GO:0008817">
    <property type="term" value="F:corrinoid adenosyltransferase activity"/>
    <property type="evidence" value="ECO:0007669"/>
    <property type="project" value="UniProtKB-UniRule"/>
</dbReference>
<dbReference type="InterPro" id="IPR029499">
    <property type="entry name" value="PduO-typ"/>
</dbReference>
<comment type="similarity">
    <text evidence="4">Belongs to the Cob(I)alamin adenosyltransferase family.</text>
</comment>
<dbReference type="InterPro" id="IPR016030">
    <property type="entry name" value="CblAdoTrfase-like"/>
</dbReference>